<gene>
    <name evidence="3" type="ORF">DRP53_03380</name>
</gene>
<dbReference type="InterPro" id="IPR002372">
    <property type="entry name" value="PQQ_rpt_dom"/>
</dbReference>
<keyword evidence="1" id="KW-1133">Transmembrane helix</keyword>
<organism evidence="3 4">
    <name type="scientific">candidate division WOR-3 bacterium</name>
    <dbReference type="NCBI Taxonomy" id="2052148"/>
    <lineage>
        <taxon>Bacteria</taxon>
        <taxon>Bacteria division WOR-3</taxon>
    </lineage>
</organism>
<evidence type="ECO:0000313" key="4">
    <source>
        <dbReference type="Proteomes" id="UP000268469"/>
    </source>
</evidence>
<name>A0A660SJM3_UNCW3</name>
<dbReference type="PANTHER" id="PTHR34512">
    <property type="entry name" value="CELL SURFACE PROTEIN"/>
    <property type="match status" value="1"/>
</dbReference>
<dbReference type="AlphaFoldDB" id="A0A660SJM3"/>
<comment type="caution">
    <text evidence="3">The sequence shown here is derived from an EMBL/GenBank/DDBJ whole genome shotgun (WGS) entry which is preliminary data.</text>
</comment>
<dbReference type="PANTHER" id="PTHR34512:SF30">
    <property type="entry name" value="OUTER MEMBRANE PROTEIN ASSEMBLY FACTOR BAMB"/>
    <property type="match status" value="1"/>
</dbReference>
<dbReference type="InterPro" id="IPR011047">
    <property type="entry name" value="Quinoprotein_ADH-like_sf"/>
</dbReference>
<keyword evidence="1" id="KW-0472">Membrane</keyword>
<dbReference type="SUPFAM" id="SSF50998">
    <property type="entry name" value="Quinoprotein alcohol dehydrogenase-like"/>
    <property type="match status" value="1"/>
</dbReference>
<sequence>MVTVFAARARMIPPVVNHASSRNIPTEQPPSSASASLPFSGRIRIKRRFEMKQVFLAIIIALMTVGLYGQEPVVDQGEPKVKLKVVYEKSFDEEILDVIFDTATVSIEEAKQMGWKEEAFTEEEKAKGKVSISYPRVVFVSRGRRLSWLPDERRGSYRTKEIEFHDKNAKIINKLILGRKTSQQVFFSPNKKYILVNRLLSEWGSGYSLGGAVYERIGKKIWEIDELTPMAVSDEGYVIAGHVDWMNGPPTRGGDFYVYDPQGARIATIVNPDKRRLASLLANFSKDGNYALLCFSPEEAQPAVFVLIAKEGKILWKKEIACIYSRWVGETDIFPQKGVIGCIYKGGLQLFYIDWTGNLRWLIPLTASGYACCRFAQDGKRVYASSSKGYLWCFDLKTGKVIWRHKEPWSPPVEGKRGVPGAPEFLELYELGQNIVVNATYKVLVFDSKTGKLVAESDYGKDTRIFLSLHNGRIFVIDVKGKRVLGLEVEEG</sequence>
<dbReference type="EMBL" id="QNBE01000023">
    <property type="protein sequence ID" value="RKX70903.1"/>
    <property type="molecule type" value="Genomic_DNA"/>
</dbReference>
<dbReference type="InterPro" id="IPR015943">
    <property type="entry name" value="WD40/YVTN_repeat-like_dom_sf"/>
</dbReference>
<dbReference type="Gene3D" id="2.130.10.10">
    <property type="entry name" value="YVTN repeat-like/Quinoprotein amine dehydrogenase"/>
    <property type="match status" value="1"/>
</dbReference>
<proteinExistence type="predicted"/>
<accession>A0A660SJM3</accession>
<dbReference type="SMART" id="SM00564">
    <property type="entry name" value="PQQ"/>
    <property type="match status" value="2"/>
</dbReference>
<evidence type="ECO:0000313" key="3">
    <source>
        <dbReference type="EMBL" id="RKX70903.1"/>
    </source>
</evidence>
<feature type="domain" description="Pyrrolo-quinoline quinone repeat" evidence="2">
    <location>
        <begin position="309"/>
        <end position="461"/>
    </location>
</feature>
<evidence type="ECO:0000259" key="2">
    <source>
        <dbReference type="Pfam" id="PF13360"/>
    </source>
</evidence>
<dbReference type="Pfam" id="PF13360">
    <property type="entry name" value="PQQ_2"/>
    <property type="match status" value="1"/>
</dbReference>
<evidence type="ECO:0000256" key="1">
    <source>
        <dbReference type="SAM" id="Phobius"/>
    </source>
</evidence>
<keyword evidence="1" id="KW-0812">Transmembrane</keyword>
<feature type="transmembrane region" description="Helical" evidence="1">
    <location>
        <begin position="54"/>
        <end position="70"/>
    </location>
</feature>
<reference evidence="3 4" key="1">
    <citation type="submission" date="2018-06" db="EMBL/GenBank/DDBJ databases">
        <title>Extensive metabolic versatility and redundancy in microbially diverse, dynamic hydrothermal sediments.</title>
        <authorList>
            <person name="Dombrowski N."/>
            <person name="Teske A."/>
            <person name="Baker B.J."/>
        </authorList>
    </citation>
    <scope>NUCLEOTIDE SEQUENCE [LARGE SCALE GENOMIC DNA]</scope>
    <source>
        <strain evidence="3">B36_G15</strain>
    </source>
</reference>
<dbReference type="Proteomes" id="UP000268469">
    <property type="component" value="Unassembled WGS sequence"/>
</dbReference>
<protein>
    <recommendedName>
        <fullName evidence="2">Pyrrolo-quinoline quinone repeat domain-containing protein</fullName>
    </recommendedName>
</protein>
<dbReference type="InterPro" id="IPR018391">
    <property type="entry name" value="PQQ_b-propeller_rpt"/>
</dbReference>